<feature type="transmembrane region" description="Helical" evidence="2">
    <location>
        <begin position="213"/>
        <end position="234"/>
    </location>
</feature>
<keyword evidence="2" id="KW-0472">Membrane</keyword>
<feature type="transmembrane region" description="Helical" evidence="2">
    <location>
        <begin position="270"/>
        <end position="290"/>
    </location>
</feature>
<dbReference type="InterPro" id="IPR050879">
    <property type="entry name" value="Acyltransferase_3"/>
</dbReference>
<reference evidence="4 5" key="1">
    <citation type="submission" date="2018-11" db="EMBL/GenBank/DDBJ databases">
        <title>Sequencing the genomes of 1000 actinobacteria strains.</title>
        <authorList>
            <person name="Klenk H.-P."/>
        </authorList>
    </citation>
    <scope>NUCLEOTIDE SEQUENCE [LARGE SCALE GENOMIC DNA]</scope>
    <source>
        <strain evidence="4 5">DSM 44231</strain>
    </source>
</reference>
<accession>A0A3N1H2X9</accession>
<organism evidence="4 5">
    <name type="scientific">Saccharothrix texasensis</name>
    <dbReference type="NCBI Taxonomy" id="103734"/>
    <lineage>
        <taxon>Bacteria</taxon>
        <taxon>Bacillati</taxon>
        <taxon>Actinomycetota</taxon>
        <taxon>Actinomycetes</taxon>
        <taxon>Pseudonocardiales</taxon>
        <taxon>Pseudonocardiaceae</taxon>
        <taxon>Saccharothrix</taxon>
    </lineage>
</organism>
<feature type="transmembrane region" description="Helical" evidence="2">
    <location>
        <begin position="39"/>
        <end position="58"/>
    </location>
</feature>
<sequence length="373" mass="39187">MTPVTSPPPVTSPTTTAPITTEPPAVSPARLPSLTGLRFLAAFVVFGFHLHAGGLFAGTGAEGVVGAVFGQGATGVGFFFLLSGFVLTWSARAGTPAGVGLRRRAARVLPNHLVTWVVVFAGLAWLGGASLLGGVLGLVLLQAWVPVQPIYFGVNTPAWSLSCEAAFYTAFAWLLARVDRVPRTRLWALAIGLMAAVVLVPVVALPLPADLEYWFVYVFPVTRALEFVLGMALARIVRAGLWIRLPLWRAGALAVAGYAVSGYLPGAFGYVAGTVVPLALLIPAAATADLTGSWSPWRGRTAVLLGEVSFAFYLVHQVVMRLAEAFGPHAVGLGAATGMAVALLACSLVLAWLLHRLVERPAQRRLLRATAPA</sequence>
<dbReference type="PANTHER" id="PTHR23028">
    <property type="entry name" value="ACETYLTRANSFERASE"/>
    <property type="match status" value="1"/>
</dbReference>
<keyword evidence="2" id="KW-0812">Transmembrane</keyword>
<dbReference type="RefSeq" id="WP_211348135.1">
    <property type="nucleotide sequence ID" value="NZ_RJKM01000001.1"/>
</dbReference>
<feature type="transmembrane region" description="Helical" evidence="2">
    <location>
        <begin position="112"/>
        <end position="145"/>
    </location>
</feature>
<gene>
    <name evidence="4" type="ORF">EDD40_2127</name>
</gene>
<evidence type="ECO:0000259" key="3">
    <source>
        <dbReference type="Pfam" id="PF01757"/>
    </source>
</evidence>
<feature type="transmembrane region" description="Helical" evidence="2">
    <location>
        <begin position="64"/>
        <end position="91"/>
    </location>
</feature>
<feature type="transmembrane region" description="Helical" evidence="2">
    <location>
        <begin position="187"/>
        <end position="207"/>
    </location>
</feature>
<feature type="region of interest" description="Disordered" evidence="1">
    <location>
        <begin position="1"/>
        <end position="25"/>
    </location>
</feature>
<dbReference type="EMBL" id="RJKM01000001">
    <property type="protein sequence ID" value="ROP36848.1"/>
    <property type="molecule type" value="Genomic_DNA"/>
</dbReference>
<feature type="transmembrane region" description="Helical" evidence="2">
    <location>
        <begin position="246"/>
        <end position="264"/>
    </location>
</feature>
<evidence type="ECO:0000256" key="1">
    <source>
        <dbReference type="SAM" id="MobiDB-lite"/>
    </source>
</evidence>
<keyword evidence="5" id="KW-1185">Reference proteome</keyword>
<feature type="transmembrane region" description="Helical" evidence="2">
    <location>
        <begin position="157"/>
        <end position="175"/>
    </location>
</feature>
<feature type="domain" description="Acyltransferase 3" evidence="3">
    <location>
        <begin position="33"/>
        <end position="354"/>
    </location>
</feature>
<protein>
    <submittedName>
        <fullName evidence="4">Peptidoglycan/LPS O-acetylase OafA/YrhL</fullName>
    </submittedName>
</protein>
<dbReference type="GO" id="GO:0016747">
    <property type="term" value="F:acyltransferase activity, transferring groups other than amino-acyl groups"/>
    <property type="evidence" value="ECO:0007669"/>
    <property type="project" value="InterPro"/>
</dbReference>
<feature type="transmembrane region" description="Helical" evidence="2">
    <location>
        <begin position="331"/>
        <end position="354"/>
    </location>
</feature>
<dbReference type="InterPro" id="IPR002656">
    <property type="entry name" value="Acyl_transf_3_dom"/>
</dbReference>
<feature type="compositionally biased region" description="Pro residues" evidence="1">
    <location>
        <begin position="1"/>
        <end position="11"/>
    </location>
</feature>
<feature type="compositionally biased region" description="Low complexity" evidence="1">
    <location>
        <begin position="12"/>
        <end position="24"/>
    </location>
</feature>
<dbReference type="AlphaFoldDB" id="A0A3N1H2X9"/>
<keyword evidence="2" id="KW-1133">Transmembrane helix</keyword>
<proteinExistence type="predicted"/>
<evidence type="ECO:0000313" key="4">
    <source>
        <dbReference type="EMBL" id="ROP36848.1"/>
    </source>
</evidence>
<evidence type="ECO:0000256" key="2">
    <source>
        <dbReference type="SAM" id="Phobius"/>
    </source>
</evidence>
<comment type="caution">
    <text evidence="4">The sequence shown here is derived from an EMBL/GenBank/DDBJ whole genome shotgun (WGS) entry which is preliminary data.</text>
</comment>
<evidence type="ECO:0000313" key="5">
    <source>
        <dbReference type="Proteomes" id="UP000268727"/>
    </source>
</evidence>
<feature type="transmembrane region" description="Helical" evidence="2">
    <location>
        <begin position="302"/>
        <end position="319"/>
    </location>
</feature>
<dbReference type="Proteomes" id="UP000268727">
    <property type="component" value="Unassembled WGS sequence"/>
</dbReference>
<name>A0A3N1H2X9_9PSEU</name>
<dbReference type="Pfam" id="PF01757">
    <property type="entry name" value="Acyl_transf_3"/>
    <property type="match status" value="1"/>
</dbReference>